<evidence type="ECO:0000256" key="2">
    <source>
        <dbReference type="ARBA" id="ARBA00022692"/>
    </source>
</evidence>
<dbReference type="PANTHER" id="PTHR30371">
    <property type="entry name" value="SEC-INDEPENDENT PROTEIN TRANSLOCASE PROTEIN TATC"/>
    <property type="match status" value="1"/>
</dbReference>
<proteinExistence type="predicted"/>
<organism evidence="6">
    <name type="scientific">marine metagenome</name>
    <dbReference type="NCBI Taxonomy" id="408172"/>
    <lineage>
        <taxon>unclassified sequences</taxon>
        <taxon>metagenomes</taxon>
        <taxon>ecological metagenomes</taxon>
    </lineage>
</organism>
<feature type="transmembrane region" description="Helical" evidence="5">
    <location>
        <begin position="188"/>
        <end position="204"/>
    </location>
</feature>
<evidence type="ECO:0000256" key="5">
    <source>
        <dbReference type="SAM" id="Phobius"/>
    </source>
</evidence>
<dbReference type="EMBL" id="UINC01001999">
    <property type="protein sequence ID" value="SUZ91720.1"/>
    <property type="molecule type" value="Genomic_DNA"/>
</dbReference>
<comment type="subcellular location">
    <subcellularLocation>
        <location evidence="1">Membrane</location>
        <topology evidence="1">Multi-pass membrane protein</topology>
    </subcellularLocation>
</comment>
<dbReference type="GO" id="GO:0043953">
    <property type="term" value="P:protein transport by the Tat complex"/>
    <property type="evidence" value="ECO:0007669"/>
    <property type="project" value="TreeGrafter"/>
</dbReference>
<evidence type="ECO:0000256" key="4">
    <source>
        <dbReference type="ARBA" id="ARBA00023136"/>
    </source>
</evidence>
<dbReference type="GO" id="GO:0009977">
    <property type="term" value="F:proton motive force dependent protein transmembrane transporter activity"/>
    <property type="evidence" value="ECO:0007669"/>
    <property type="project" value="TreeGrafter"/>
</dbReference>
<reference evidence="6" key="1">
    <citation type="submission" date="2018-05" db="EMBL/GenBank/DDBJ databases">
        <authorList>
            <person name="Lanie J.A."/>
            <person name="Ng W.-L."/>
            <person name="Kazmierczak K.M."/>
            <person name="Andrzejewski T.M."/>
            <person name="Davidsen T.M."/>
            <person name="Wayne K.J."/>
            <person name="Tettelin H."/>
            <person name="Glass J.I."/>
            <person name="Rusch D."/>
            <person name="Podicherti R."/>
            <person name="Tsui H.-C.T."/>
            <person name="Winkler M.E."/>
        </authorList>
    </citation>
    <scope>NUCLEOTIDE SEQUENCE</scope>
</reference>
<name>A0A381RIT1_9ZZZZ</name>
<evidence type="ECO:0000256" key="3">
    <source>
        <dbReference type="ARBA" id="ARBA00022989"/>
    </source>
</evidence>
<protein>
    <recommendedName>
        <fullName evidence="7">Sec-independent protein translocase protein TatC</fullName>
    </recommendedName>
</protein>
<dbReference type="GO" id="GO:0033281">
    <property type="term" value="C:TAT protein transport complex"/>
    <property type="evidence" value="ECO:0007669"/>
    <property type="project" value="TreeGrafter"/>
</dbReference>
<dbReference type="Pfam" id="PF00902">
    <property type="entry name" value="TatC"/>
    <property type="match status" value="1"/>
</dbReference>
<keyword evidence="2 5" id="KW-0812">Transmembrane</keyword>
<dbReference type="InterPro" id="IPR002033">
    <property type="entry name" value="TatC"/>
</dbReference>
<feature type="transmembrane region" description="Helical" evidence="5">
    <location>
        <begin position="210"/>
        <end position="228"/>
    </location>
</feature>
<keyword evidence="4 5" id="KW-0472">Membrane</keyword>
<feature type="transmembrane region" description="Helical" evidence="5">
    <location>
        <begin position="108"/>
        <end position="129"/>
    </location>
</feature>
<feature type="transmembrane region" description="Helical" evidence="5">
    <location>
        <begin position="71"/>
        <end position="87"/>
    </location>
</feature>
<keyword evidence="3 5" id="KW-1133">Transmembrane helix</keyword>
<dbReference type="PRINTS" id="PR01840">
    <property type="entry name" value="TATCFAMILY"/>
</dbReference>
<feature type="non-terminal residue" evidence="6">
    <location>
        <position position="1"/>
    </location>
</feature>
<sequence length="231" mass="25595">VSETVDISRPLSSHLEDLRSHLMPPFLCNMALLVLLVPFSIQLIENLLVIAELSLDDMATYSPTELIKLKIYLSLIGSMLLTFPLWVRGFYNFSSPGLTVKERRGTMVSFSIGSTLFVAGSLVGLFYVAPNVMELLLTDEIVVAKLSVYETTKLVVSISLFCGILMSLPILTLFAIDYTEKSKDARKYLYLLIILIALLGTPEPSIIINLIFLVFFAAIVEVILITVGEPD</sequence>
<dbReference type="GO" id="GO:0065002">
    <property type="term" value="P:intracellular protein transmembrane transport"/>
    <property type="evidence" value="ECO:0007669"/>
    <property type="project" value="TreeGrafter"/>
</dbReference>
<evidence type="ECO:0000256" key="1">
    <source>
        <dbReference type="ARBA" id="ARBA00004141"/>
    </source>
</evidence>
<feature type="transmembrane region" description="Helical" evidence="5">
    <location>
        <begin position="26"/>
        <end position="51"/>
    </location>
</feature>
<evidence type="ECO:0008006" key="7">
    <source>
        <dbReference type="Google" id="ProtNLM"/>
    </source>
</evidence>
<evidence type="ECO:0000313" key="6">
    <source>
        <dbReference type="EMBL" id="SUZ91720.1"/>
    </source>
</evidence>
<dbReference type="PANTHER" id="PTHR30371:SF0">
    <property type="entry name" value="SEC-INDEPENDENT PROTEIN TRANSLOCASE PROTEIN TATC, CHLOROPLASTIC-RELATED"/>
    <property type="match status" value="1"/>
</dbReference>
<dbReference type="AlphaFoldDB" id="A0A381RIT1"/>
<accession>A0A381RIT1</accession>
<gene>
    <name evidence="6" type="ORF">METZ01_LOCUS44574</name>
</gene>
<feature type="transmembrane region" description="Helical" evidence="5">
    <location>
        <begin position="154"/>
        <end position="176"/>
    </location>
</feature>